<dbReference type="SUPFAM" id="SSF161098">
    <property type="entry name" value="MetI-like"/>
    <property type="match status" value="1"/>
</dbReference>
<gene>
    <name evidence="9" type="ORF">ACFQQL_11970</name>
</gene>
<evidence type="ECO:0000256" key="3">
    <source>
        <dbReference type="ARBA" id="ARBA00022475"/>
    </source>
</evidence>
<keyword evidence="10" id="KW-1185">Reference proteome</keyword>
<dbReference type="Pfam" id="PF00528">
    <property type="entry name" value="BPD_transp_1"/>
    <property type="match status" value="1"/>
</dbReference>
<dbReference type="PANTHER" id="PTHR43744:SF12">
    <property type="entry name" value="ABC TRANSPORTER PERMEASE PROTEIN MG189-RELATED"/>
    <property type="match status" value="1"/>
</dbReference>
<feature type="transmembrane region" description="Helical" evidence="7">
    <location>
        <begin position="145"/>
        <end position="164"/>
    </location>
</feature>
<organism evidence="9 10">
    <name type="scientific">Georgenia alba</name>
    <dbReference type="NCBI Taxonomy" id="2233858"/>
    <lineage>
        <taxon>Bacteria</taxon>
        <taxon>Bacillati</taxon>
        <taxon>Actinomycetota</taxon>
        <taxon>Actinomycetes</taxon>
        <taxon>Micrococcales</taxon>
        <taxon>Bogoriellaceae</taxon>
        <taxon>Georgenia</taxon>
    </lineage>
</organism>
<name>A0ABW2Q8J4_9MICO</name>
<evidence type="ECO:0000256" key="1">
    <source>
        <dbReference type="ARBA" id="ARBA00004651"/>
    </source>
</evidence>
<dbReference type="PANTHER" id="PTHR43744">
    <property type="entry name" value="ABC TRANSPORTER PERMEASE PROTEIN MG189-RELATED-RELATED"/>
    <property type="match status" value="1"/>
</dbReference>
<feature type="transmembrane region" description="Helical" evidence="7">
    <location>
        <begin position="77"/>
        <end position="100"/>
    </location>
</feature>
<evidence type="ECO:0000256" key="7">
    <source>
        <dbReference type="RuleBase" id="RU363032"/>
    </source>
</evidence>
<evidence type="ECO:0000256" key="2">
    <source>
        <dbReference type="ARBA" id="ARBA00022448"/>
    </source>
</evidence>
<evidence type="ECO:0000256" key="6">
    <source>
        <dbReference type="ARBA" id="ARBA00023136"/>
    </source>
</evidence>
<accession>A0ABW2Q8J4</accession>
<evidence type="ECO:0000256" key="4">
    <source>
        <dbReference type="ARBA" id="ARBA00022692"/>
    </source>
</evidence>
<dbReference type="CDD" id="cd06261">
    <property type="entry name" value="TM_PBP2"/>
    <property type="match status" value="1"/>
</dbReference>
<proteinExistence type="inferred from homology"/>
<dbReference type="PROSITE" id="PS50928">
    <property type="entry name" value="ABC_TM1"/>
    <property type="match status" value="1"/>
</dbReference>
<dbReference type="EMBL" id="JBHTCQ010000002">
    <property type="protein sequence ID" value="MFC7405830.1"/>
    <property type="molecule type" value="Genomic_DNA"/>
</dbReference>
<keyword evidence="2 7" id="KW-0813">Transport</keyword>
<dbReference type="RefSeq" id="WP_382394622.1">
    <property type="nucleotide sequence ID" value="NZ_JBHTCQ010000002.1"/>
</dbReference>
<comment type="similarity">
    <text evidence="7">Belongs to the binding-protein-dependent transport system permease family.</text>
</comment>
<protein>
    <submittedName>
        <fullName evidence="9">Carbohydrate ABC transporter permease</fullName>
    </submittedName>
</protein>
<dbReference type="InterPro" id="IPR000515">
    <property type="entry name" value="MetI-like"/>
</dbReference>
<keyword evidence="6 7" id="KW-0472">Membrane</keyword>
<keyword evidence="3" id="KW-1003">Cell membrane</keyword>
<feature type="transmembrane region" description="Helical" evidence="7">
    <location>
        <begin position="185"/>
        <end position="210"/>
    </location>
</feature>
<evidence type="ECO:0000259" key="8">
    <source>
        <dbReference type="PROSITE" id="PS50928"/>
    </source>
</evidence>
<comment type="caution">
    <text evidence="9">The sequence shown here is derived from an EMBL/GenBank/DDBJ whole genome shotgun (WGS) entry which is preliminary data.</text>
</comment>
<feature type="transmembrane region" description="Helical" evidence="7">
    <location>
        <begin position="244"/>
        <end position="264"/>
    </location>
</feature>
<dbReference type="InterPro" id="IPR035906">
    <property type="entry name" value="MetI-like_sf"/>
</dbReference>
<evidence type="ECO:0000256" key="5">
    <source>
        <dbReference type="ARBA" id="ARBA00022989"/>
    </source>
</evidence>
<dbReference type="Proteomes" id="UP001596455">
    <property type="component" value="Unassembled WGS sequence"/>
</dbReference>
<feature type="domain" description="ABC transmembrane type-1" evidence="8">
    <location>
        <begin position="73"/>
        <end position="265"/>
    </location>
</feature>
<keyword evidence="5 7" id="KW-1133">Transmembrane helix</keyword>
<reference evidence="10" key="1">
    <citation type="journal article" date="2019" name="Int. J. Syst. Evol. Microbiol.">
        <title>The Global Catalogue of Microorganisms (GCM) 10K type strain sequencing project: providing services to taxonomists for standard genome sequencing and annotation.</title>
        <authorList>
            <consortium name="The Broad Institute Genomics Platform"/>
            <consortium name="The Broad Institute Genome Sequencing Center for Infectious Disease"/>
            <person name="Wu L."/>
            <person name="Ma J."/>
        </authorList>
    </citation>
    <scope>NUCLEOTIDE SEQUENCE [LARGE SCALE GENOMIC DNA]</scope>
    <source>
        <strain evidence="10">JCM 1490</strain>
    </source>
</reference>
<feature type="transmembrane region" description="Helical" evidence="7">
    <location>
        <begin position="107"/>
        <end position="133"/>
    </location>
</feature>
<keyword evidence="4 7" id="KW-0812">Transmembrane</keyword>
<dbReference type="Gene3D" id="1.10.3720.10">
    <property type="entry name" value="MetI-like"/>
    <property type="match status" value="1"/>
</dbReference>
<comment type="subcellular location">
    <subcellularLocation>
        <location evidence="1 7">Cell membrane</location>
        <topology evidence="1 7">Multi-pass membrane protein</topology>
    </subcellularLocation>
</comment>
<sequence>MGRPTSRARADTARKAILIGLGLLWLAPVYLMLANAAKTNEQYGAASVWQPGFGGLVENVTTAWGRGDISEGVLSTALYSLVSPLLAVLVGAAAGFAIVALRLRHGFFWFVVIFSSTVFPIQMILMPLFLAYVQVEIFDTRAGMILIYMVISVPFSAFVMRNFFSGIARQVFEAAVVDGASTWRIFWRIYLPMSSSALVAVFILQATFIWNDLLLGLTLTQSAETRPVMTALSALQSTYGGSTMPTVLTGGLLVSIPTVALFLLTQRAFTRGLSLGQF</sequence>
<evidence type="ECO:0000313" key="10">
    <source>
        <dbReference type="Proteomes" id="UP001596455"/>
    </source>
</evidence>
<evidence type="ECO:0000313" key="9">
    <source>
        <dbReference type="EMBL" id="MFC7405830.1"/>
    </source>
</evidence>